<evidence type="ECO:0000313" key="1">
    <source>
        <dbReference type="EMBL" id="AWB26876.1"/>
    </source>
</evidence>
<name>A0A2R4WZB2_9EURY</name>
<dbReference type="Proteomes" id="UP000244727">
    <property type="component" value="Chromosome"/>
</dbReference>
<accession>A0A2R4WZB2</accession>
<dbReference type="EMBL" id="CP028858">
    <property type="protein sequence ID" value="AWB26876.1"/>
    <property type="molecule type" value="Genomic_DNA"/>
</dbReference>
<evidence type="ECO:0000313" key="2">
    <source>
        <dbReference type="Proteomes" id="UP000244727"/>
    </source>
</evidence>
<proteinExistence type="predicted"/>
<reference evidence="1 2" key="1">
    <citation type="submission" date="2018-04" db="EMBL/GenBank/DDBJ databases">
        <title>Halococcoides cellulosivorans gen. nov., sp. nov., an extremely halophilic cellulose-utilizing haloarchaeon from hypersaline lakes.</title>
        <authorList>
            <person name="Sorokin D.Y."/>
            <person name="Toshchakov S.V."/>
            <person name="Samarov N.I."/>
            <person name="Korzhenkov A."/>
            <person name="Kublanov I.V."/>
        </authorList>
    </citation>
    <scope>NUCLEOTIDE SEQUENCE [LARGE SCALE GENOMIC DNA]</scope>
    <source>
        <strain evidence="1 2">HArcel1</strain>
    </source>
</reference>
<dbReference type="AlphaFoldDB" id="A0A2R4WZB2"/>
<dbReference type="KEGG" id="harc:HARCEL1_03670"/>
<sequence length="98" mass="10689">MLGRLAAVLTVEALSPRSGRTLAARFIFGSCLAQRHRWDQPHRVVGIVEDLTEARLIVDPVSRLVVELRRGLLIALFVVSSVPSCSIASDCEVSLAHL</sequence>
<gene>
    <name evidence="1" type="ORF">HARCEL1_03670</name>
</gene>
<organism evidence="1 2">
    <name type="scientific">Halococcoides cellulosivorans</name>
    <dbReference type="NCBI Taxonomy" id="1679096"/>
    <lineage>
        <taxon>Archaea</taxon>
        <taxon>Methanobacteriati</taxon>
        <taxon>Methanobacteriota</taxon>
        <taxon>Stenosarchaea group</taxon>
        <taxon>Halobacteria</taxon>
        <taxon>Halobacteriales</taxon>
        <taxon>Haloarculaceae</taxon>
        <taxon>Halococcoides</taxon>
    </lineage>
</organism>
<protein>
    <submittedName>
        <fullName evidence="1">Uncharacterized protein</fullName>
    </submittedName>
</protein>
<keyword evidence="2" id="KW-1185">Reference proteome</keyword>